<dbReference type="PANTHER" id="PTHR43081">
    <property type="entry name" value="ADENYLATE CYCLASE, TERMINAL-DIFFERENTIATION SPECIFIC-RELATED"/>
    <property type="match status" value="1"/>
</dbReference>
<dbReference type="SMART" id="SM00044">
    <property type="entry name" value="CYCc"/>
    <property type="match status" value="1"/>
</dbReference>
<dbReference type="InterPro" id="IPR029787">
    <property type="entry name" value="Nucleotide_cyclase"/>
</dbReference>
<dbReference type="GO" id="GO:0035556">
    <property type="term" value="P:intracellular signal transduction"/>
    <property type="evidence" value="ECO:0007669"/>
    <property type="project" value="InterPro"/>
</dbReference>
<sequence>MALRTGPLRSFLKRHFEGRLPVVATGLAATLLMGCLFLWNPLFLRILEHKVYDQLLISTHTSETSGVPVIVDIDEKSLKKHGQWPWPRYRVAMLLALIQHYGAAGVGLDIVFSEADRTSPKVLQQTMADDLRVEMAFSGLPVELMDNDALLASNLGRGPFVLGYHFNFEATAGEDEECLLHPVAPIILSAPDAPQPAQALFNAPEAVCNLPVLSRSASGSGFFTTVPDLDGMLRRTPLIIAYKDKLYPSLALSLLMVTGGDNKVVLKMREGGVESIRFADRIIPVDSKGCLALNYRGKGQTFPYISASDILEQSLPKDALRGKLVLIGTSAAGLKDLRAQPFDPVFPGVEAHATVLDNILKGDFLTRPWYARIVEFNAVLVVGITSTLLLSFTGAIPALILCFGAGVGLTGLSHWTFATQGQFFSPLTPLLTLVLNFALLTVMKFRREEGHKKFLTATFKSYLSPELIEEMITERNMPELGGEARILTAYFTDIQKFSTFSEILTAPQLVELLNEYLSAMTDILIAEGGTLDKYEGDAIIAFFGAPIHFPDHALRACRVAVDMQRTLLTLRRKWVQETYDPAVKERNKKGYGPEIWPTGSKWPVNVHNMRMRIGINSGEIVVGNMGSAMRMNYTMMGDPVNLAARLEAGAKQFGIYTAVSAFTLNLEIADGQGGSAPVRDMVEARFIDRIAVVGKSEPVEVFELVAMKGELTEQEQALFRLFALGMARYQAQEWYEAIDLFTQAQEVERFPDAGITPSGVFIKRCHEYKEHPPVPPGTPWDGVYRMTSK</sequence>
<feature type="transmembrane region" description="Helical" evidence="1">
    <location>
        <begin position="369"/>
        <end position="391"/>
    </location>
</feature>
<comment type="caution">
    <text evidence="3">The sequence shown here is derived from an EMBL/GenBank/DDBJ whole genome shotgun (WGS) entry which is preliminary data.</text>
</comment>
<dbReference type="Pfam" id="PF00211">
    <property type="entry name" value="Guanylate_cyc"/>
    <property type="match status" value="1"/>
</dbReference>
<evidence type="ECO:0000256" key="1">
    <source>
        <dbReference type="SAM" id="Phobius"/>
    </source>
</evidence>
<dbReference type="PROSITE" id="PS51257">
    <property type="entry name" value="PROKAR_LIPOPROTEIN"/>
    <property type="match status" value="1"/>
</dbReference>
<dbReference type="SUPFAM" id="SSF55073">
    <property type="entry name" value="Nucleotide cyclase"/>
    <property type="match status" value="1"/>
</dbReference>
<dbReference type="Gene3D" id="3.30.70.1230">
    <property type="entry name" value="Nucleotide cyclase"/>
    <property type="match status" value="1"/>
</dbReference>
<dbReference type="GO" id="GO:0006171">
    <property type="term" value="P:cAMP biosynthetic process"/>
    <property type="evidence" value="ECO:0007669"/>
    <property type="project" value="TreeGrafter"/>
</dbReference>
<dbReference type="CDD" id="cd07302">
    <property type="entry name" value="CHD"/>
    <property type="match status" value="1"/>
</dbReference>
<name>A0A7J0BQN4_9BACT</name>
<protein>
    <submittedName>
        <fullName evidence="3">Guanylate cyclase</fullName>
    </submittedName>
</protein>
<evidence type="ECO:0000313" key="3">
    <source>
        <dbReference type="EMBL" id="GFM35482.1"/>
    </source>
</evidence>
<dbReference type="GO" id="GO:0004016">
    <property type="term" value="F:adenylate cyclase activity"/>
    <property type="evidence" value="ECO:0007669"/>
    <property type="project" value="UniProtKB-ARBA"/>
</dbReference>
<feature type="domain" description="Guanylate cyclase" evidence="2">
    <location>
        <begin position="488"/>
        <end position="647"/>
    </location>
</feature>
<keyword evidence="1" id="KW-1133">Transmembrane helix</keyword>
<dbReference type="EMBL" id="BLVP01000001">
    <property type="protein sequence ID" value="GFM35482.1"/>
    <property type="molecule type" value="Genomic_DNA"/>
</dbReference>
<proteinExistence type="predicted"/>
<keyword evidence="4" id="KW-1185">Reference proteome</keyword>
<dbReference type="InterPro" id="IPR001054">
    <property type="entry name" value="A/G_cyclase"/>
</dbReference>
<feature type="transmembrane region" description="Helical" evidence="1">
    <location>
        <begin position="423"/>
        <end position="443"/>
    </location>
</feature>
<dbReference type="AlphaFoldDB" id="A0A7J0BQN4"/>
<feature type="transmembrane region" description="Helical" evidence="1">
    <location>
        <begin position="20"/>
        <end position="39"/>
    </location>
</feature>
<dbReference type="Pfam" id="PF05226">
    <property type="entry name" value="CHASE2"/>
    <property type="match status" value="1"/>
</dbReference>
<evidence type="ECO:0000313" key="4">
    <source>
        <dbReference type="Proteomes" id="UP000503820"/>
    </source>
</evidence>
<dbReference type="InterPro" id="IPR007890">
    <property type="entry name" value="CHASE2"/>
</dbReference>
<keyword evidence="1" id="KW-0812">Transmembrane</keyword>
<dbReference type="SMART" id="SM01080">
    <property type="entry name" value="CHASE2"/>
    <property type="match status" value="1"/>
</dbReference>
<dbReference type="Proteomes" id="UP000503820">
    <property type="component" value="Unassembled WGS sequence"/>
</dbReference>
<gene>
    <name evidence="3" type="ORF">DSM19430T_01660</name>
</gene>
<dbReference type="InterPro" id="IPR050697">
    <property type="entry name" value="Adenylyl/Guanylyl_Cyclase_3/4"/>
</dbReference>
<dbReference type="PROSITE" id="PS50125">
    <property type="entry name" value="GUANYLATE_CYCLASE_2"/>
    <property type="match status" value="1"/>
</dbReference>
<organism evidence="3 4">
    <name type="scientific">Desulfovibrio psychrotolerans</name>
    <dbReference type="NCBI Taxonomy" id="415242"/>
    <lineage>
        <taxon>Bacteria</taxon>
        <taxon>Pseudomonadati</taxon>
        <taxon>Thermodesulfobacteriota</taxon>
        <taxon>Desulfovibrionia</taxon>
        <taxon>Desulfovibrionales</taxon>
        <taxon>Desulfovibrionaceae</taxon>
        <taxon>Desulfovibrio</taxon>
    </lineage>
</organism>
<reference evidence="3 4" key="1">
    <citation type="submission" date="2020-05" db="EMBL/GenBank/DDBJ databases">
        <title>Draft genome sequence of Desulfovibrio psychrotolerans JS1T.</title>
        <authorList>
            <person name="Ueno A."/>
            <person name="Tamazawa S."/>
            <person name="Tamamura S."/>
            <person name="Murakami T."/>
            <person name="Kiyama T."/>
            <person name="Inomata H."/>
            <person name="Amano Y."/>
            <person name="Miyakawa K."/>
            <person name="Tamaki H."/>
            <person name="Naganuma T."/>
            <person name="Kaneko K."/>
        </authorList>
    </citation>
    <scope>NUCLEOTIDE SEQUENCE [LARGE SCALE GENOMIC DNA]</scope>
    <source>
        <strain evidence="3 4">JS1</strain>
    </source>
</reference>
<accession>A0A7J0BQN4</accession>
<dbReference type="PANTHER" id="PTHR43081:SF1">
    <property type="entry name" value="ADENYLATE CYCLASE, TERMINAL-DIFFERENTIATION SPECIFIC"/>
    <property type="match status" value="1"/>
</dbReference>
<keyword evidence="1" id="KW-0472">Membrane</keyword>
<dbReference type="RefSeq" id="WP_174408201.1">
    <property type="nucleotide sequence ID" value="NZ_BLVP01000001.1"/>
</dbReference>
<evidence type="ECO:0000259" key="2">
    <source>
        <dbReference type="PROSITE" id="PS50125"/>
    </source>
</evidence>